<organism evidence="1 2">
    <name type="scientific">Methylomonas koyamae</name>
    <dbReference type="NCBI Taxonomy" id="702114"/>
    <lineage>
        <taxon>Bacteria</taxon>
        <taxon>Pseudomonadati</taxon>
        <taxon>Pseudomonadota</taxon>
        <taxon>Gammaproteobacteria</taxon>
        <taxon>Methylococcales</taxon>
        <taxon>Methylococcaceae</taxon>
        <taxon>Methylomonas</taxon>
    </lineage>
</organism>
<dbReference type="Proteomes" id="UP000077857">
    <property type="component" value="Unassembled WGS sequence"/>
</dbReference>
<gene>
    <name evidence="1" type="ORF">A1507_19130</name>
</gene>
<dbReference type="RefSeq" id="WP_064042101.1">
    <property type="nucleotide sequence ID" value="NZ_LUUJ01000112.1"/>
</dbReference>
<dbReference type="OrthoDB" id="9795306at2"/>
<evidence type="ECO:0000313" key="1">
    <source>
        <dbReference type="EMBL" id="OAI12105.1"/>
    </source>
</evidence>
<accession>A0A177N2J7</accession>
<name>A0A177N2J7_9GAMM</name>
<sequence length="70" mass="7840">MTQQGVSDGPYAEIKTLRGELLTLEATDMNHAIQLICNRPGIKMRPWELRPAEDLSAMMAESEKRRLAVG</sequence>
<proteinExistence type="predicted"/>
<reference evidence="1 2" key="1">
    <citation type="submission" date="2016-03" db="EMBL/GenBank/DDBJ databases">
        <authorList>
            <person name="Ploux O."/>
        </authorList>
    </citation>
    <scope>NUCLEOTIDE SEQUENCE [LARGE SCALE GENOMIC DNA]</scope>
    <source>
        <strain evidence="1 2">R-45378</strain>
    </source>
</reference>
<evidence type="ECO:0000313" key="2">
    <source>
        <dbReference type="Proteomes" id="UP000077857"/>
    </source>
</evidence>
<dbReference type="EMBL" id="LUUJ01000112">
    <property type="protein sequence ID" value="OAI12105.1"/>
    <property type="molecule type" value="Genomic_DNA"/>
</dbReference>
<comment type="caution">
    <text evidence="1">The sequence shown here is derived from an EMBL/GenBank/DDBJ whole genome shotgun (WGS) entry which is preliminary data.</text>
</comment>
<dbReference type="AlphaFoldDB" id="A0A177N2J7"/>
<protein>
    <submittedName>
        <fullName evidence="1">Uncharacterized protein</fullName>
    </submittedName>
</protein>